<comment type="catalytic activity">
    <reaction evidence="12">
        <text>acetyl-CoA + phosphate = acetyl phosphate + CoA</text>
        <dbReference type="Rhea" id="RHEA:19521"/>
        <dbReference type="ChEBI" id="CHEBI:22191"/>
        <dbReference type="ChEBI" id="CHEBI:43474"/>
        <dbReference type="ChEBI" id="CHEBI:57287"/>
        <dbReference type="ChEBI" id="CHEBI:57288"/>
        <dbReference type="EC" id="2.3.1.8"/>
    </reaction>
</comment>
<accession>A0A128ETU6</accession>
<dbReference type="GO" id="GO:0008959">
    <property type="term" value="F:phosphate acetyltransferase activity"/>
    <property type="evidence" value="ECO:0007669"/>
    <property type="project" value="UniProtKB-EC"/>
</dbReference>
<keyword evidence="8 12" id="KW-0963">Cytoplasm</keyword>
<dbReference type="PANTHER" id="PTHR43356:SF3">
    <property type="entry name" value="PHOSPHATE ACETYLTRANSFERASE"/>
    <property type="match status" value="1"/>
</dbReference>
<dbReference type="Gene3D" id="3.40.1390.20">
    <property type="entry name" value="HprK N-terminal domain-like"/>
    <property type="match status" value="1"/>
</dbReference>
<dbReference type="AlphaFoldDB" id="A0A128ETU6"/>
<dbReference type="Pfam" id="PF13500">
    <property type="entry name" value="AAA_26"/>
    <property type="match status" value="1"/>
</dbReference>
<evidence type="ECO:0000256" key="7">
    <source>
        <dbReference type="ARBA" id="ARBA00021528"/>
    </source>
</evidence>
<dbReference type="NCBIfam" id="NF004167">
    <property type="entry name" value="PRK05632.1"/>
    <property type="match status" value="1"/>
</dbReference>
<dbReference type="GO" id="GO:0005737">
    <property type="term" value="C:cytoplasm"/>
    <property type="evidence" value="ECO:0007669"/>
    <property type="project" value="UniProtKB-SubCell"/>
</dbReference>
<protein>
    <recommendedName>
        <fullName evidence="7 12">Phosphate acetyltransferase</fullName>
        <ecNumber evidence="6 12">2.3.1.8</ecNumber>
    </recommendedName>
    <alternativeName>
        <fullName evidence="11 12">Phosphotransacetylase</fullName>
    </alternativeName>
</protein>
<dbReference type="Pfam" id="PF01515">
    <property type="entry name" value="PTA_PTB"/>
    <property type="match status" value="1"/>
</dbReference>
<evidence type="ECO:0000256" key="2">
    <source>
        <dbReference type="ARBA" id="ARBA00004989"/>
    </source>
</evidence>
<comment type="similarity">
    <text evidence="3 12">In the C-terminal section; belongs to the phosphate acetyltransferase and butyryltransferase family.</text>
</comment>
<dbReference type="InterPro" id="IPR016475">
    <property type="entry name" value="P-Actrans_bac"/>
</dbReference>
<feature type="domain" description="Phosphate acetyl/butaryl transferase" evidence="13">
    <location>
        <begin position="391"/>
        <end position="706"/>
    </location>
</feature>
<evidence type="ECO:0000313" key="15">
    <source>
        <dbReference type="EMBL" id="CZF77525.1"/>
    </source>
</evidence>
<dbReference type="GO" id="GO:0006085">
    <property type="term" value="P:acetyl-CoA biosynthetic process"/>
    <property type="evidence" value="ECO:0007669"/>
    <property type="project" value="UniProtKB-UniPathway"/>
</dbReference>
<feature type="domain" description="DRTGG" evidence="14">
    <location>
        <begin position="233"/>
        <end position="344"/>
    </location>
</feature>
<dbReference type="InterPro" id="IPR027417">
    <property type="entry name" value="P-loop_NTPase"/>
</dbReference>
<keyword evidence="16" id="KW-1185">Reference proteome</keyword>
<dbReference type="Gene3D" id="3.40.50.10950">
    <property type="match status" value="1"/>
</dbReference>
<evidence type="ECO:0000256" key="5">
    <source>
        <dbReference type="ARBA" id="ARBA00011643"/>
    </source>
</evidence>
<keyword evidence="10 12" id="KW-0012">Acyltransferase</keyword>
<evidence type="ECO:0000256" key="4">
    <source>
        <dbReference type="ARBA" id="ARBA00009786"/>
    </source>
</evidence>
<dbReference type="InterPro" id="IPR042112">
    <property type="entry name" value="P_AcTrfase_dom2"/>
</dbReference>
<dbReference type="UniPathway" id="UPA00340">
    <property type="reaction ID" value="UER00459"/>
</dbReference>
<dbReference type="SUPFAM" id="SSF53659">
    <property type="entry name" value="Isocitrate/Isopropylmalate dehydrogenase-like"/>
    <property type="match status" value="1"/>
</dbReference>
<dbReference type="STRING" id="1796497.GCE9029_00259"/>
<evidence type="ECO:0000256" key="9">
    <source>
        <dbReference type="ARBA" id="ARBA00022679"/>
    </source>
</evidence>
<dbReference type="EC" id="2.3.1.8" evidence="6 12"/>
<dbReference type="CDD" id="cd03109">
    <property type="entry name" value="DTBS"/>
    <property type="match status" value="1"/>
</dbReference>
<dbReference type="InterPro" id="IPR042113">
    <property type="entry name" value="P_AcTrfase_dom1"/>
</dbReference>
<dbReference type="InterPro" id="IPR004614">
    <property type="entry name" value="P_AcTrfase"/>
</dbReference>
<dbReference type="FunFam" id="3.40.50.10750:FF:000001">
    <property type="entry name" value="Phosphate acetyltransferase"/>
    <property type="match status" value="1"/>
</dbReference>
<dbReference type="Pfam" id="PF07085">
    <property type="entry name" value="DRTGG"/>
    <property type="match status" value="1"/>
</dbReference>
<evidence type="ECO:0000256" key="1">
    <source>
        <dbReference type="ARBA" id="ARBA00004496"/>
    </source>
</evidence>
<evidence type="ECO:0000259" key="13">
    <source>
        <dbReference type="Pfam" id="PF01515"/>
    </source>
</evidence>
<dbReference type="NCBIfam" id="TIGR00651">
    <property type="entry name" value="pta"/>
    <property type="match status" value="1"/>
</dbReference>
<dbReference type="Gene3D" id="3.40.50.300">
    <property type="entry name" value="P-loop containing nucleotide triphosphate hydrolases"/>
    <property type="match status" value="1"/>
</dbReference>
<comment type="pathway">
    <text evidence="2 12">Metabolic intermediate biosynthesis; acetyl-CoA biosynthesis; acetyl-CoA from acetate: step 2/2.</text>
</comment>
<evidence type="ECO:0000256" key="12">
    <source>
        <dbReference type="PIRNR" id="PIRNR006107"/>
    </source>
</evidence>
<dbReference type="EMBL" id="FIZX01000001">
    <property type="protein sequence ID" value="CZF77525.1"/>
    <property type="molecule type" value="Genomic_DNA"/>
</dbReference>
<comment type="subunit">
    <text evidence="5">Homohexamer.</text>
</comment>
<dbReference type="InterPro" id="IPR002505">
    <property type="entry name" value="PTA_PTB"/>
</dbReference>
<evidence type="ECO:0000313" key="16">
    <source>
        <dbReference type="Proteomes" id="UP000071641"/>
    </source>
</evidence>
<dbReference type="Gene3D" id="3.40.50.10750">
    <property type="entry name" value="Isocitrate/Isopropylmalate dehydrogenase-like"/>
    <property type="match status" value="1"/>
</dbReference>
<dbReference type="NCBIfam" id="NF007233">
    <property type="entry name" value="PRK09653.1"/>
    <property type="match status" value="1"/>
</dbReference>
<sequence length="720" mass="77380">MSRTIMLIPIGTGVGLTSVSLGVLRAMEQKGLRVSFFKPIAQPRHGDNQPDLTTTIIEANSDMKVAEPLTMANAEALIRTDQTDVLMEEIIARFKEATAEAEVALIEGLVPTRNHPFANQVNYEIAKTLDAEIVFITTPGTDNPAQLKERIEVAVSNFGGSKNSNIAGVVINKHGAPVDEQGRTRPDLSDIFDDNNAAKSSNVEVMEIFNSSPIRVLGCVPWSIDLIATRASDLAKHLNAEIINEGEINTRRIKSITFCARSIPNMVEHFRAGSLLVTSADRPDVIVAACLAAMNGLEIGALLLTGGYSIPEQLNGLCERAFQAGLPVFTTAGNTWQTSLNLQSFSLEVPADDKERVEFVQNHVAAHVDGNWIESLSEGAARARRLSPPAFRYQLTELARKAAKRIVLPEGDEPRTVKAAAICAERKIAECVLLGNPEEIKRVADQQGVVLGSGVTIIDPEAVREQYVARLVELRKNKGMTEVVAREQLEDTVVLGTMMLEANEVHGLVSGAVHTTANTIRPPLQIIKTAPSASLVSSVFFMLLPDQVLVYGDCAINPDPNAEQLAEIAIQSADSAAAFGIEPRVAMISYSTGTSGQGADVEKVREATLIAQQKRPDLMIDGPLQYDAAIMENVAASKAPNSPVAGKATVFVFPDLNTGNTTYKAVQRSADLVSIGPMLQGMRKPVNDLSRGALVDDIVYTVALTAIQAKQAEDAEAATE</sequence>
<evidence type="ECO:0000259" key="14">
    <source>
        <dbReference type="Pfam" id="PF07085"/>
    </source>
</evidence>
<dbReference type="SUPFAM" id="SSF52540">
    <property type="entry name" value="P-loop containing nucleoside triphosphate hydrolases"/>
    <property type="match status" value="1"/>
</dbReference>
<dbReference type="InterPro" id="IPR028979">
    <property type="entry name" value="Ser_kin/Pase_Hpr-like_N_sf"/>
</dbReference>
<dbReference type="InterPro" id="IPR050500">
    <property type="entry name" value="Phos_Acetyltrans/Butyryltrans"/>
</dbReference>
<comment type="similarity">
    <text evidence="4 12">In the N-terminal section; belongs to the CobB/CobQ family.</text>
</comment>
<organism evidence="15 16">
    <name type="scientific">Grimontia celer</name>
    <dbReference type="NCBI Taxonomy" id="1796497"/>
    <lineage>
        <taxon>Bacteria</taxon>
        <taxon>Pseudomonadati</taxon>
        <taxon>Pseudomonadota</taxon>
        <taxon>Gammaproteobacteria</taxon>
        <taxon>Vibrionales</taxon>
        <taxon>Vibrionaceae</taxon>
        <taxon>Grimontia</taxon>
    </lineage>
</organism>
<reference evidence="16" key="1">
    <citation type="submission" date="2016-02" db="EMBL/GenBank/DDBJ databases">
        <authorList>
            <person name="Rodrigo-Torres Lidia"/>
            <person name="Arahal R.David."/>
        </authorList>
    </citation>
    <scope>NUCLEOTIDE SEQUENCE [LARGE SCALE GENOMIC DNA]</scope>
    <source>
        <strain evidence="16">CECT 9029</strain>
    </source>
</reference>
<dbReference type="SUPFAM" id="SSF75138">
    <property type="entry name" value="HprK N-terminal domain-like"/>
    <property type="match status" value="1"/>
</dbReference>
<evidence type="ECO:0000256" key="10">
    <source>
        <dbReference type="ARBA" id="ARBA00023315"/>
    </source>
</evidence>
<gene>
    <name evidence="15" type="primary">pta</name>
    <name evidence="15" type="ORF">GCE9029_00259</name>
</gene>
<dbReference type="PIRSF" id="PIRSF006107">
    <property type="entry name" value="PhpActrans_proteobac"/>
    <property type="match status" value="1"/>
</dbReference>
<proteinExistence type="inferred from homology"/>
<keyword evidence="9 12" id="KW-0808">Transferase</keyword>
<dbReference type="Proteomes" id="UP000071641">
    <property type="component" value="Unassembled WGS sequence"/>
</dbReference>
<dbReference type="PANTHER" id="PTHR43356">
    <property type="entry name" value="PHOSPHATE ACETYLTRANSFERASE"/>
    <property type="match status" value="1"/>
</dbReference>
<evidence type="ECO:0000256" key="8">
    <source>
        <dbReference type="ARBA" id="ARBA00022490"/>
    </source>
</evidence>
<dbReference type="InterPro" id="IPR010766">
    <property type="entry name" value="DRTGG"/>
</dbReference>
<evidence type="ECO:0000256" key="11">
    <source>
        <dbReference type="ARBA" id="ARBA00031108"/>
    </source>
</evidence>
<comment type="subcellular location">
    <subcellularLocation>
        <location evidence="1 12">Cytoplasm</location>
    </subcellularLocation>
</comment>
<evidence type="ECO:0000256" key="6">
    <source>
        <dbReference type="ARBA" id="ARBA00012707"/>
    </source>
</evidence>
<comment type="function">
    <text evidence="12">Involved in acetate metabolism.</text>
</comment>
<evidence type="ECO:0000256" key="3">
    <source>
        <dbReference type="ARBA" id="ARBA00008756"/>
    </source>
</evidence>
<name>A0A128ETU6_9GAMM</name>
<comment type="domain">
    <text evidence="12">The N-terminal region seems to be important for proper quaternary structure. The C-terminal region contains the substrate-binding site.</text>
</comment>